<proteinExistence type="predicted"/>
<dbReference type="RefSeq" id="XP_067712904.1">
    <property type="nucleotide sequence ID" value="XM_067856803.1"/>
</dbReference>
<reference evidence="1 2" key="1">
    <citation type="submission" date="2021-06" db="EMBL/GenBank/DDBJ databases">
        <title>Genome sequence of Babesia caballi.</title>
        <authorList>
            <person name="Yamagishi J."/>
            <person name="Kidaka T."/>
            <person name="Ochi A."/>
        </authorList>
    </citation>
    <scope>NUCLEOTIDE SEQUENCE [LARGE SCALE GENOMIC DNA]</scope>
    <source>
        <strain evidence="1">USDA-D6B2</strain>
    </source>
</reference>
<gene>
    <name evidence="1" type="ORF">BcabD6B2_02680</name>
</gene>
<evidence type="ECO:0000313" key="2">
    <source>
        <dbReference type="Proteomes" id="UP001497744"/>
    </source>
</evidence>
<comment type="caution">
    <text evidence="1">The sequence shown here is derived from an EMBL/GenBank/DDBJ whole genome shotgun (WGS) entry which is preliminary data.</text>
</comment>
<sequence length="330" mass="36619">MLIDPHDAAFLVPLLALNNHEVGGLPNVDVVLRDDVLGAVGAVGRYLLLVGRPRNQLAVVQAELIFERFLRRVPVLARGVHRFGESKNVLDELGVLHRARARAHAVGEPELAGDAVLYLAAVVPEGRELLEEEEDLHEDVHDIAREGPDHGGELRVVEILVRAVSDFLEDGHEFTGVHAPLQLDSVLQLSDVERIRLVRQIHVVHAALLQDADFDVMVDPGALTGHVGVPHRNHGLEVAIEEPPVILHRHNPVGSWHYGRRAYRRAKPQRGRSFHPNVVHLQQGLVHQHVAVEVAPRGDNVRAVRRYAPDGRVVRLDGVGYFLHSPVHYV</sequence>
<dbReference type="AlphaFoldDB" id="A0AAV4LLX4"/>
<dbReference type="EMBL" id="BPLF01000001">
    <property type="protein sequence ID" value="GIX60833.1"/>
    <property type="molecule type" value="Genomic_DNA"/>
</dbReference>
<dbReference type="Proteomes" id="UP001497744">
    <property type="component" value="Unassembled WGS sequence"/>
</dbReference>
<name>A0AAV4LLX4_BABCB</name>
<protein>
    <submittedName>
        <fullName evidence="1">TetR family transcriptional regulator</fullName>
    </submittedName>
</protein>
<keyword evidence="2" id="KW-1185">Reference proteome</keyword>
<dbReference type="GeneID" id="94192316"/>
<accession>A0AAV4LLX4</accession>
<evidence type="ECO:0000313" key="1">
    <source>
        <dbReference type="EMBL" id="GIX60833.1"/>
    </source>
</evidence>
<organism evidence="1 2">
    <name type="scientific">Babesia caballi</name>
    <dbReference type="NCBI Taxonomy" id="5871"/>
    <lineage>
        <taxon>Eukaryota</taxon>
        <taxon>Sar</taxon>
        <taxon>Alveolata</taxon>
        <taxon>Apicomplexa</taxon>
        <taxon>Aconoidasida</taxon>
        <taxon>Piroplasmida</taxon>
        <taxon>Babesiidae</taxon>
        <taxon>Babesia</taxon>
    </lineage>
</organism>